<reference evidence="2" key="1">
    <citation type="journal article" date="2022" name="Mol. Ecol. Resour.">
        <title>The genomes of chicory, endive, great burdock and yacon provide insights into Asteraceae palaeo-polyploidization history and plant inulin production.</title>
        <authorList>
            <person name="Fan W."/>
            <person name="Wang S."/>
            <person name="Wang H."/>
            <person name="Wang A."/>
            <person name="Jiang F."/>
            <person name="Liu H."/>
            <person name="Zhao H."/>
            <person name="Xu D."/>
            <person name="Zhang Y."/>
        </authorList>
    </citation>
    <scope>NUCLEOTIDE SEQUENCE [LARGE SCALE GENOMIC DNA]</scope>
    <source>
        <strain evidence="2">cv. Niubang</strain>
    </source>
</reference>
<evidence type="ECO:0000313" key="1">
    <source>
        <dbReference type="EMBL" id="KAI3678472.1"/>
    </source>
</evidence>
<comment type="caution">
    <text evidence="1">The sequence shown here is derived from an EMBL/GenBank/DDBJ whole genome shotgun (WGS) entry which is preliminary data.</text>
</comment>
<sequence length="549" mass="64423">MSNITQEEVVRPIANFRPSVWGDQFLIFHEEADQQVEMEEMVKDLREEVRKDLVTTLDVPMEHMNLLKLIDAIQRLGIAYYFEDEIDQALQHIYDTYGDNWNAGGHSLWFRLMRQQGFYVSCDIFNNYKDESGCFKESLTNDAQGMLELYEATYMRVPGEAILVEAFAFTSSHLHEIAKDPLRSNSTLSSLIQVTLKLPLWKSFPRLEALHYIPFYQKQASHNKTLLRLAKLGFNLLQSLHKKELSQVSKWWKGLDVSNNLPYTRDRIVECYFWALGVYFEPQYSSSRIFLTKMFAMITIIDDTYDAYGIYEELESFTEAIQRWSITCLDMLPDYMKLIYQVLMDMYKEMEELLAKEGKAYHLSYSKEFVIKMVKSYMSQEKWVNDGYIPTTDEYLSVALVSSGIDMIVATSFVGMGDLVTDDSFKWILSKPLIFHYSNVIGRLLDDIVSHKEEQERKHVASCIETYMREYDVTEQDAYDYFYKKAEDAWKDINRESLIIKDVPRPLKMCVINMTRTTNYLYKDGESFTHVGEEFIDHIKSLFLHPMDI</sequence>
<gene>
    <name evidence="1" type="ORF">L6452_37766</name>
</gene>
<reference evidence="1 2" key="2">
    <citation type="journal article" date="2022" name="Mol. Ecol. Resour.">
        <title>The genomes of chicory, endive, great burdock and yacon provide insights into Asteraceae paleo-polyploidization history and plant inulin production.</title>
        <authorList>
            <person name="Fan W."/>
            <person name="Wang S."/>
            <person name="Wang H."/>
            <person name="Wang A."/>
            <person name="Jiang F."/>
            <person name="Liu H."/>
            <person name="Zhao H."/>
            <person name="Xu D."/>
            <person name="Zhang Y."/>
        </authorList>
    </citation>
    <scope>NUCLEOTIDE SEQUENCE [LARGE SCALE GENOMIC DNA]</scope>
    <source>
        <strain evidence="2">cv. Niubang</strain>
    </source>
</reference>
<keyword evidence="2" id="KW-1185">Reference proteome</keyword>
<proteinExistence type="predicted"/>
<organism evidence="1 2">
    <name type="scientific">Arctium lappa</name>
    <name type="common">Greater burdock</name>
    <name type="synonym">Lappa major</name>
    <dbReference type="NCBI Taxonomy" id="4217"/>
    <lineage>
        <taxon>Eukaryota</taxon>
        <taxon>Viridiplantae</taxon>
        <taxon>Streptophyta</taxon>
        <taxon>Embryophyta</taxon>
        <taxon>Tracheophyta</taxon>
        <taxon>Spermatophyta</taxon>
        <taxon>Magnoliopsida</taxon>
        <taxon>eudicotyledons</taxon>
        <taxon>Gunneridae</taxon>
        <taxon>Pentapetalae</taxon>
        <taxon>asterids</taxon>
        <taxon>campanulids</taxon>
        <taxon>Asterales</taxon>
        <taxon>Asteraceae</taxon>
        <taxon>Carduoideae</taxon>
        <taxon>Cardueae</taxon>
        <taxon>Arctiinae</taxon>
        <taxon>Arctium</taxon>
    </lineage>
</organism>
<protein>
    <submittedName>
        <fullName evidence="1">Uncharacterized protein</fullName>
    </submittedName>
</protein>
<evidence type="ECO:0000313" key="2">
    <source>
        <dbReference type="Proteomes" id="UP001055879"/>
    </source>
</evidence>
<dbReference type="EMBL" id="CM042060">
    <property type="protein sequence ID" value="KAI3678472.1"/>
    <property type="molecule type" value="Genomic_DNA"/>
</dbReference>
<name>A0ACB8Y4L2_ARCLA</name>
<dbReference type="Proteomes" id="UP001055879">
    <property type="component" value="Linkage Group LG14"/>
</dbReference>
<accession>A0ACB8Y4L2</accession>